<dbReference type="GO" id="GO:0004375">
    <property type="term" value="F:glycine dehydrogenase (decarboxylating) activity"/>
    <property type="evidence" value="ECO:0007669"/>
    <property type="project" value="UniProtKB-EC"/>
</dbReference>
<dbReference type="NCBIfam" id="NF003346">
    <property type="entry name" value="PRK04366.1"/>
    <property type="match status" value="1"/>
</dbReference>
<feature type="modified residue" description="N6-(pyridoxal phosphate)lysine" evidence="8 9">
    <location>
        <position position="700"/>
    </location>
</feature>
<accession>A0A4R7B2G7</accession>
<dbReference type="InterPro" id="IPR049315">
    <property type="entry name" value="GDC-P_N"/>
</dbReference>
<evidence type="ECO:0000256" key="6">
    <source>
        <dbReference type="ARBA" id="ARBA00023002"/>
    </source>
</evidence>
<reference evidence="12 13" key="1">
    <citation type="submission" date="2019-03" db="EMBL/GenBank/DDBJ databases">
        <title>Genomic Encyclopedia of Type Strains, Phase III (KMG-III): the genomes of soil and plant-associated and newly described type strains.</title>
        <authorList>
            <person name="Whitman W."/>
        </authorList>
    </citation>
    <scope>NUCLEOTIDE SEQUENCE [LARGE SCALE GENOMIC DNA]</scope>
    <source>
        <strain evidence="12 13">CECT 8976</strain>
    </source>
</reference>
<dbReference type="CDD" id="cd00613">
    <property type="entry name" value="GDC-P"/>
    <property type="match status" value="1"/>
</dbReference>
<keyword evidence="5 8" id="KW-0663">Pyridoxal phosphate</keyword>
<evidence type="ECO:0000256" key="7">
    <source>
        <dbReference type="ARBA" id="ARBA00049026"/>
    </source>
</evidence>
<dbReference type="FunFam" id="3.40.640.10:FF:000005">
    <property type="entry name" value="Glycine dehydrogenase (decarboxylating), mitochondrial"/>
    <property type="match status" value="1"/>
</dbReference>
<name>A0A4R7B2G7_9NEIS</name>
<keyword evidence="13" id="KW-1185">Reference proteome</keyword>
<dbReference type="InterPro" id="IPR049316">
    <property type="entry name" value="GDC-P_C"/>
</dbReference>
<dbReference type="FunFam" id="3.90.1150.10:FF:000007">
    <property type="entry name" value="Glycine dehydrogenase (decarboxylating), mitochondrial"/>
    <property type="match status" value="1"/>
</dbReference>
<dbReference type="InterPro" id="IPR003437">
    <property type="entry name" value="GcvP"/>
</dbReference>
<dbReference type="GO" id="GO:0016594">
    <property type="term" value="F:glycine binding"/>
    <property type="evidence" value="ECO:0007669"/>
    <property type="project" value="TreeGrafter"/>
</dbReference>
<evidence type="ECO:0000259" key="10">
    <source>
        <dbReference type="Pfam" id="PF02347"/>
    </source>
</evidence>
<dbReference type="PROSITE" id="PS00018">
    <property type="entry name" value="EF_HAND_1"/>
    <property type="match status" value="1"/>
</dbReference>
<sequence length="951" mass="102457">MTLSKLFHRDEFVARHIGPSDADRQTMLATVGAQSLDDLIDQTVPSAIRFRARLPLPDARPEAEALAVLKQLARQNVVKQSYIGLGYHPTLTPAVILRNVLENPGWYTAYTPYQAEIAQGRLEALLSFQQMVVDLTGLELANASLLDEATAAAEAMAMARRVSKSKSERFFVDSRVLPQTLDVLKTRAKYFGFELCLGHPEEVGQGDYFGALFQYPGEAGDVFDLSAPIAAAHARGAVTIVAADIMALVVMKSPGELGADIALGSTQRFGVPMGFGGPHAAYFAFKDDMKRAAPGRIIGVSIDAKGKTALRMALQTREQHIRREKANSNICTSQVLLANIAGMYAVYHGPEGLRRIATRIHRLAAVFAAAVRNAGGTLVFDRFYDTVQVDLGGRALEVIGAACAAGYNLRDAGNGVVGVSFHEATSEADLQALIRAFTGKEADLAALDAATADAMPAALKRESPLLTHPVFNRYHTEHEMLRYLKRLENRDLALNHSMISLGSCTMKLNAVSEMLPITWPEFADIHPFAPRDQVGGYLQMIDGLAEQLKAITGFDAICMQPNSGAQGEYAGLLAISRYHEARGEGHRDVCLIPRSAHGTNPASAQMMNMKVVVVDCDDSGNVDVSDLKAKAEAHAANLAALMITYPSTHGVFEASIAEICQIVHAHGGQVYMDGANLNAQVGLMRPADIGADVSHMNLHKTFCIPHGGGGPGMGPIGLKAHLAPFMANHAVTPIAGASAGQSAVAAAPFGSASILPISWMYITMMGAEGMKQATQHALLNANYIATRLAGHYPVLYTGANGRVAHECIIDLRPLKAASGVTEVDIAKRLMDYGFHAPTMSFPVPGTLMIEPTESESKAELDRFIAAMLAIRAEVDKVQNGVWPADDNPLKNAPHSKSDIAGDWAHPYSREEALFPLPYVFDNKFWPSVNRIDDVYGDRNLVCSCPPMDEYL</sequence>
<dbReference type="NCBIfam" id="TIGR00461">
    <property type="entry name" value="gcvP"/>
    <property type="match status" value="1"/>
</dbReference>
<evidence type="ECO:0000256" key="3">
    <source>
        <dbReference type="ARBA" id="ARBA00010756"/>
    </source>
</evidence>
<evidence type="ECO:0000256" key="4">
    <source>
        <dbReference type="ARBA" id="ARBA00011690"/>
    </source>
</evidence>
<dbReference type="InterPro" id="IPR015424">
    <property type="entry name" value="PyrdxlP-dep_Trfase"/>
</dbReference>
<dbReference type="HAMAP" id="MF_00711">
    <property type="entry name" value="GcvP"/>
    <property type="match status" value="1"/>
</dbReference>
<gene>
    <name evidence="8" type="primary">gcvP</name>
    <name evidence="12" type="ORF">DFP86_109191</name>
</gene>
<dbReference type="InterPro" id="IPR020581">
    <property type="entry name" value="GDC_P"/>
</dbReference>
<feature type="domain" description="Glycine cleavage system P-protein N-terminal" evidence="10">
    <location>
        <begin position="15"/>
        <end position="437"/>
    </location>
</feature>
<feature type="domain" description="Glycine cleavage system P-protein N-terminal" evidence="10">
    <location>
        <begin position="445"/>
        <end position="721"/>
    </location>
</feature>
<evidence type="ECO:0000313" key="12">
    <source>
        <dbReference type="EMBL" id="TDR77942.1"/>
    </source>
</evidence>
<comment type="subunit">
    <text evidence="4 8">The glycine cleavage system is composed of four proteins: P, T, L and H.</text>
</comment>
<dbReference type="Proteomes" id="UP000295611">
    <property type="component" value="Unassembled WGS sequence"/>
</dbReference>
<evidence type="ECO:0000256" key="5">
    <source>
        <dbReference type="ARBA" id="ARBA00022898"/>
    </source>
</evidence>
<dbReference type="GO" id="GO:0005960">
    <property type="term" value="C:glycine cleavage complex"/>
    <property type="evidence" value="ECO:0007669"/>
    <property type="project" value="TreeGrafter"/>
</dbReference>
<dbReference type="PANTHER" id="PTHR11773">
    <property type="entry name" value="GLYCINE DEHYDROGENASE, DECARBOXYLATING"/>
    <property type="match status" value="1"/>
</dbReference>
<dbReference type="GO" id="GO:0005829">
    <property type="term" value="C:cytosol"/>
    <property type="evidence" value="ECO:0007669"/>
    <property type="project" value="TreeGrafter"/>
</dbReference>
<feature type="domain" description="Glycine dehydrogenase C-terminal" evidence="11">
    <location>
        <begin position="773"/>
        <end position="894"/>
    </location>
</feature>
<dbReference type="OrthoDB" id="9801272at2"/>
<comment type="catalytic activity">
    <reaction evidence="7 8">
        <text>N(6)-[(R)-lipoyl]-L-lysyl-[glycine-cleavage complex H protein] + glycine + H(+) = N(6)-[(R)-S(8)-aminomethyldihydrolipoyl]-L-lysyl-[glycine-cleavage complex H protein] + CO2</text>
        <dbReference type="Rhea" id="RHEA:24304"/>
        <dbReference type="Rhea" id="RHEA-COMP:10494"/>
        <dbReference type="Rhea" id="RHEA-COMP:10495"/>
        <dbReference type="ChEBI" id="CHEBI:15378"/>
        <dbReference type="ChEBI" id="CHEBI:16526"/>
        <dbReference type="ChEBI" id="CHEBI:57305"/>
        <dbReference type="ChEBI" id="CHEBI:83099"/>
        <dbReference type="ChEBI" id="CHEBI:83143"/>
        <dbReference type="EC" id="1.4.4.2"/>
    </reaction>
</comment>
<protein>
    <recommendedName>
        <fullName evidence="8">Glycine dehydrogenase (decarboxylating)</fullName>
        <ecNumber evidence="8">1.4.4.2</ecNumber>
    </recommendedName>
    <alternativeName>
        <fullName evidence="8">Glycine cleavage system P-protein</fullName>
    </alternativeName>
    <alternativeName>
        <fullName evidence="8">Glycine decarboxylase</fullName>
    </alternativeName>
    <alternativeName>
        <fullName evidence="8">Glycine dehydrogenase (aminomethyl-transferring)</fullName>
    </alternativeName>
</protein>
<comment type="cofactor">
    <cofactor evidence="1 8 9">
        <name>pyridoxal 5'-phosphate</name>
        <dbReference type="ChEBI" id="CHEBI:597326"/>
    </cofactor>
</comment>
<evidence type="ECO:0000256" key="2">
    <source>
        <dbReference type="ARBA" id="ARBA00003788"/>
    </source>
</evidence>
<evidence type="ECO:0000256" key="9">
    <source>
        <dbReference type="PIRSR" id="PIRSR603437-50"/>
    </source>
</evidence>
<organism evidence="12 13">
    <name type="scientific">Paludibacterium purpuratum</name>
    <dbReference type="NCBI Taxonomy" id="1144873"/>
    <lineage>
        <taxon>Bacteria</taxon>
        <taxon>Pseudomonadati</taxon>
        <taxon>Pseudomonadota</taxon>
        <taxon>Betaproteobacteria</taxon>
        <taxon>Neisseriales</taxon>
        <taxon>Chromobacteriaceae</taxon>
        <taxon>Paludibacterium</taxon>
    </lineage>
</organism>
<dbReference type="InterPro" id="IPR018247">
    <property type="entry name" value="EF_Hand_1_Ca_BS"/>
</dbReference>
<comment type="function">
    <text evidence="2 8">The glycine cleavage system catalyzes the degradation of glycine. The P protein binds the alpha-amino group of glycine through its pyridoxal phosphate cofactor; CO(2) is released and the remaining methylamine moiety is then transferred to the lipoamide cofactor of the H protein.</text>
</comment>
<dbReference type="EC" id="1.4.4.2" evidence="8"/>
<comment type="similarity">
    <text evidence="3 8">Belongs to the GcvP family.</text>
</comment>
<dbReference type="SUPFAM" id="SSF53383">
    <property type="entry name" value="PLP-dependent transferases"/>
    <property type="match status" value="2"/>
</dbReference>
<dbReference type="GO" id="GO:0019464">
    <property type="term" value="P:glycine decarboxylation via glycine cleavage system"/>
    <property type="evidence" value="ECO:0007669"/>
    <property type="project" value="UniProtKB-UniRule"/>
</dbReference>
<dbReference type="AlphaFoldDB" id="A0A4R7B2G7"/>
<dbReference type="EMBL" id="SNZP01000009">
    <property type="protein sequence ID" value="TDR77942.1"/>
    <property type="molecule type" value="Genomic_DNA"/>
</dbReference>
<dbReference type="Gene3D" id="3.90.1150.10">
    <property type="entry name" value="Aspartate Aminotransferase, domain 1"/>
    <property type="match status" value="2"/>
</dbReference>
<evidence type="ECO:0000259" key="11">
    <source>
        <dbReference type="Pfam" id="PF21478"/>
    </source>
</evidence>
<evidence type="ECO:0000313" key="13">
    <source>
        <dbReference type="Proteomes" id="UP000295611"/>
    </source>
</evidence>
<proteinExistence type="inferred from homology"/>
<dbReference type="GO" id="GO:0030170">
    <property type="term" value="F:pyridoxal phosphate binding"/>
    <property type="evidence" value="ECO:0007669"/>
    <property type="project" value="TreeGrafter"/>
</dbReference>
<comment type="caution">
    <text evidence="12">The sequence shown here is derived from an EMBL/GenBank/DDBJ whole genome shotgun (WGS) entry which is preliminary data.</text>
</comment>
<dbReference type="FunFam" id="3.40.640.10:FF:000007">
    <property type="entry name" value="glycine dehydrogenase (Decarboxylating), mitochondrial"/>
    <property type="match status" value="1"/>
</dbReference>
<keyword evidence="6 8" id="KW-0560">Oxidoreductase</keyword>
<dbReference type="InterPro" id="IPR015421">
    <property type="entry name" value="PyrdxlP-dep_Trfase_major"/>
</dbReference>
<dbReference type="Pfam" id="PF02347">
    <property type="entry name" value="GDC-P"/>
    <property type="match status" value="2"/>
</dbReference>
<dbReference type="Pfam" id="PF21478">
    <property type="entry name" value="GcvP2_C"/>
    <property type="match status" value="1"/>
</dbReference>
<dbReference type="PANTHER" id="PTHR11773:SF13">
    <property type="entry name" value="GLYCINE DEHYDROGENASE (DECARBOXYLATING)"/>
    <property type="match status" value="1"/>
</dbReference>
<dbReference type="RefSeq" id="WP_133681701.1">
    <property type="nucleotide sequence ID" value="NZ_SNZP01000009.1"/>
</dbReference>
<evidence type="ECO:0000256" key="1">
    <source>
        <dbReference type="ARBA" id="ARBA00001933"/>
    </source>
</evidence>
<evidence type="ECO:0000256" key="8">
    <source>
        <dbReference type="HAMAP-Rule" id="MF_00711"/>
    </source>
</evidence>
<dbReference type="Gene3D" id="3.40.640.10">
    <property type="entry name" value="Type I PLP-dependent aspartate aminotransferase-like (Major domain)"/>
    <property type="match status" value="2"/>
</dbReference>
<dbReference type="InterPro" id="IPR015422">
    <property type="entry name" value="PyrdxlP-dep_Trfase_small"/>
</dbReference>